<evidence type="ECO:0000313" key="1">
    <source>
        <dbReference type="EMBL" id="KIO31489.1"/>
    </source>
</evidence>
<dbReference type="HOGENOM" id="CLU_2795816_0_0_1"/>
<sequence length="68" mass="7919">MNRPWTEFSEPESGQVCWVLESPPAPRPLLHDGLMLISHCRKVLGRVTFPVSKKWEARLGSPWYWTKV</sequence>
<protein>
    <submittedName>
        <fullName evidence="1">Uncharacterized protein</fullName>
    </submittedName>
</protein>
<dbReference type="Proteomes" id="UP000054248">
    <property type="component" value="Unassembled WGS sequence"/>
</dbReference>
<reference evidence="2" key="2">
    <citation type="submission" date="2015-01" db="EMBL/GenBank/DDBJ databases">
        <title>Evolutionary Origins and Diversification of the Mycorrhizal Mutualists.</title>
        <authorList>
            <consortium name="DOE Joint Genome Institute"/>
            <consortium name="Mycorrhizal Genomics Consortium"/>
            <person name="Kohler A."/>
            <person name="Kuo A."/>
            <person name="Nagy L.G."/>
            <person name="Floudas D."/>
            <person name="Copeland A."/>
            <person name="Barry K.W."/>
            <person name="Cichocki N."/>
            <person name="Veneault-Fourrey C."/>
            <person name="LaButti K."/>
            <person name="Lindquist E.A."/>
            <person name="Lipzen A."/>
            <person name="Lundell T."/>
            <person name="Morin E."/>
            <person name="Murat C."/>
            <person name="Riley R."/>
            <person name="Ohm R."/>
            <person name="Sun H."/>
            <person name="Tunlid A."/>
            <person name="Henrissat B."/>
            <person name="Grigoriev I.V."/>
            <person name="Hibbett D.S."/>
            <person name="Martin F."/>
        </authorList>
    </citation>
    <scope>NUCLEOTIDE SEQUENCE [LARGE SCALE GENOMIC DNA]</scope>
    <source>
        <strain evidence="2">MUT 4182</strain>
    </source>
</reference>
<proteinExistence type="predicted"/>
<evidence type="ECO:0000313" key="2">
    <source>
        <dbReference type="Proteomes" id="UP000054248"/>
    </source>
</evidence>
<dbReference type="EMBL" id="KN822963">
    <property type="protein sequence ID" value="KIO31489.1"/>
    <property type="molecule type" value="Genomic_DNA"/>
</dbReference>
<accession>A0A0C3QTG2</accession>
<organism evidence="1 2">
    <name type="scientific">Tulasnella calospora MUT 4182</name>
    <dbReference type="NCBI Taxonomy" id="1051891"/>
    <lineage>
        <taxon>Eukaryota</taxon>
        <taxon>Fungi</taxon>
        <taxon>Dikarya</taxon>
        <taxon>Basidiomycota</taxon>
        <taxon>Agaricomycotina</taxon>
        <taxon>Agaricomycetes</taxon>
        <taxon>Cantharellales</taxon>
        <taxon>Tulasnellaceae</taxon>
        <taxon>Tulasnella</taxon>
    </lineage>
</organism>
<keyword evidence="2" id="KW-1185">Reference proteome</keyword>
<reference evidence="1 2" key="1">
    <citation type="submission" date="2014-04" db="EMBL/GenBank/DDBJ databases">
        <authorList>
            <consortium name="DOE Joint Genome Institute"/>
            <person name="Kuo A."/>
            <person name="Girlanda M."/>
            <person name="Perotto S."/>
            <person name="Kohler A."/>
            <person name="Nagy L.G."/>
            <person name="Floudas D."/>
            <person name="Copeland A."/>
            <person name="Barry K.W."/>
            <person name="Cichocki N."/>
            <person name="Veneault-Fourrey C."/>
            <person name="LaButti K."/>
            <person name="Lindquist E.A."/>
            <person name="Lipzen A."/>
            <person name="Lundell T."/>
            <person name="Morin E."/>
            <person name="Murat C."/>
            <person name="Sun H."/>
            <person name="Tunlid A."/>
            <person name="Henrissat B."/>
            <person name="Grigoriev I.V."/>
            <person name="Hibbett D.S."/>
            <person name="Martin F."/>
            <person name="Nordberg H.P."/>
            <person name="Cantor M.N."/>
            <person name="Hua S.X."/>
        </authorList>
    </citation>
    <scope>NUCLEOTIDE SEQUENCE [LARGE SCALE GENOMIC DNA]</scope>
    <source>
        <strain evidence="1 2">MUT 4182</strain>
    </source>
</reference>
<gene>
    <name evidence="1" type="ORF">M407DRAFT_133765</name>
</gene>
<name>A0A0C3QTG2_9AGAM</name>
<dbReference type="AlphaFoldDB" id="A0A0C3QTG2"/>